<comment type="subcellular location">
    <subcellularLocation>
        <location evidence="1">Cell membrane</location>
        <topology evidence="1">Multi-pass membrane protein</topology>
    </subcellularLocation>
</comment>
<evidence type="ECO:0000256" key="10">
    <source>
        <dbReference type="ARBA" id="ARBA00023065"/>
    </source>
</evidence>
<dbReference type="SMART" id="SM00354">
    <property type="entry name" value="HTH_LACI"/>
    <property type="match status" value="1"/>
</dbReference>
<dbReference type="InterPro" id="IPR046806">
    <property type="entry name" value="MrpA_C/MbhE"/>
</dbReference>
<evidence type="ECO:0000256" key="5">
    <source>
        <dbReference type="ARBA" id="ARBA00022692"/>
    </source>
</evidence>
<gene>
    <name evidence="16" type="ORF">LUZ63_023403</name>
</gene>
<feature type="transmembrane region" description="Helical" evidence="14">
    <location>
        <begin position="1184"/>
        <end position="1202"/>
    </location>
</feature>
<dbReference type="OrthoDB" id="4092844at2759"/>
<keyword evidence="7 14" id="KW-1133">Transmembrane helix</keyword>
<keyword evidence="4" id="KW-1003">Cell membrane</keyword>
<proteinExistence type="predicted"/>
<dbReference type="CDD" id="cd01392">
    <property type="entry name" value="HTH_LacI"/>
    <property type="match status" value="1"/>
</dbReference>
<evidence type="ECO:0000256" key="11">
    <source>
        <dbReference type="ARBA" id="ARBA00023125"/>
    </source>
</evidence>
<evidence type="ECO:0000256" key="8">
    <source>
        <dbReference type="ARBA" id="ARBA00023015"/>
    </source>
</evidence>
<dbReference type="InterPro" id="IPR046335">
    <property type="entry name" value="LacI/GalR-like_sensor"/>
</dbReference>
<dbReference type="GO" id="GO:0003677">
    <property type="term" value="F:DNA binding"/>
    <property type="evidence" value="ECO:0007669"/>
    <property type="project" value="UniProtKB-KW"/>
</dbReference>
<evidence type="ECO:0000256" key="7">
    <source>
        <dbReference type="ARBA" id="ARBA00022989"/>
    </source>
</evidence>
<reference evidence="16" key="1">
    <citation type="journal article" date="2022" name="Cell">
        <title>Repeat-based holocentromeres influence genome architecture and karyotype evolution.</title>
        <authorList>
            <person name="Hofstatter P.G."/>
            <person name="Thangavel G."/>
            <person name="Lux T."/>
            <person name="Neumann P."/>
            <person name="Vondrak T."/>
            <person name="Novak P."/>
            <person name="Zhang M."/>
            <person name="Costa L."/>
            <person name="Castellani M."/>
            <person name="Scott A."/>
            <person name="Toegelov H."/>
            <person name="Fuchs J."/>
            <person name="Mata-Sucre Y."/>
            <person name="Dias Y."/>
            <person name="Vanzela A.L.L."/>
            <person name="Huettel B."/>
            <person name="Almeida C.C.S."/>
            <person name="Simkova H."/>
            <person name="Souza G."/>
            <person name="Pedrosa-Harand A."/>
            <person name="Macas J."/>
            <person name="Mayer K.F.X."/>
            <person name="Houben A."/>
            <person name="Marques A."/>
        </authorList>
    </citation>
    <scope>NUCLEOTIDE SEQUENCE</scope>
    <source>
        <strain evidence="16">RhyBre1mFocal</strain>
    </source>
</reference>
<keyword evidence="12 14" id="KW-0472">Membrane</keyword>
<dbReference type="PROSITE" id="PS50932">
    <property type="entry name" value="HTH_LACI_2"/>
    <property type="match status" value="1"/>
</dbReference>
<feature type="transmembrane region" description="Helical" evidence="14">
    <location>
        <begin position="1208"/>
        <end position="1224"/>
    </location>
</feature>
<dbReference type="Pfam" id="PF13377">
    <property type="entry name" value="Peripla_BP_3"/>
    <property type="match status" value="1"/>
</dbReference>
<evidence type="ECO:0000256" key="1">
    <source>
        <dbReference type="ARBA" id="ARBA00004651"/>
    </source>
</evidence>
<dbReference type="PANTHER" id="PTHR43373:SF1">
    <property type="entry name" value="NA(+)_H(+) ANTIPORTER SUBUNIT A"/>
    <property type="match status" value="1"/>
</dbReference>
<dbReference type="Pfam" id="PF00356">
    <property type="entry name" value="LacI"/>
    <property type="match status" value="1"/>
</dbReference>
<feature type="transmembrane region" description="Helical" evidence="14">
    <location>
        <begin position="1245"/>
        <end position="1265"/>
    </location>
</feature>
<sequence length="1330" mass="139760">MRRATISDVAREAGVSASTASVVFSGKTPTSAATRERVLAAAAKLGYTGPDPRAASLRRGRSGIVGVVFDQHLGTAFLDPVTTHMMDGLADGVSRLGAALLLLRDDGESVSEPSLDTAPIDAAVLIGCSPRMRDSLEIVRGRGIPVVVIEGDAGPEVPRVLLDNTDAQREAAQHLADLGHRDVVIVTLPIDVDRRRGWVPDGTVVRVDVTGDRLAGARAVFPGAPAVAAAGSSIDEGAIAGRAIFADPDRRPTAVIAQSDLLAAGVIRAAEEAGLQVPRDVSVTGFDGVVVDGLAPHVLTTLVQPATAKGRAAGEAVAAMLEDETPVGLHLTCNGSDTPRARASARRPRGGPTLLAFLGAFALVPVLLPFLVAKIGARAFYVAAVLPALAFAYAIVLAPTVFSGDIPFEEYAWLPGLGVSLSMRMDPLGWLLTLVVTGVGALVMLYCRWYFRGKTQGVGQFSAVLLAFAGAMYGLVLTDDIVVLIMLWEITSVLSYLLIGYYHGRAASRRAALQALLVTTLGGLVMLIGVVLVVVQSGTTSLSAILADPPVGPIVDVAVLLLLVGALSKSAIFPFHFWLPGAMAAPTPVSAYLHAAAMVKAGIYLVARLAPGFADTPLWRPTLIALGVFTMLLGGFQALRERDLKRILAFGTVSQLGFLTVVLGYGTRDAALAGIALLLSHALFKSCLFLIVGIIDRQLSTRDIGELSGLGRQAPVMATAAFIAVASMAGVIPTLGFGAKETALTALWHEATGGAVWGIVALAGVLLGSALTAAYGIRFLWGAFWTKRQGERTEWPDPPIGFLASPVLLAGASLALGFLAPIVDHWLTPYADTLPKATAGVAAPDYPYHLALWHGLEPALFLSLGTLALGAVVFWLVRRTQLHRRKRLLPFTANDVYNLALRGIDRASEWTTARFQRGSLPFYVGTIFVVLVVAEGTALLASDEWRAQLDAWQSPAQLLAAPVMIAAGILAVRAPKRFTGVALVSVTGLGMVVLFATSGAPDLALTQVLIETITLVAFALVLRRLPARMGEHNASVAPLARAALGVGVGLTMALVAVVATGARQDLPISLEWPPLAYEIGHGRNVVNVALVDLRGWDTMGELSVLILAATGVASLVFITDRSDNLSRRRSGTSRSRVGIGRRRPLVETDSGVRAQRAGETDAPRAWLVSGAKVQPENRSILMEIIIRVLFHAILLISIYLLFAGHNLPGGGFAGGLVAGMGLVMRYIAGGRWELGAAAPTDAGRLLGAGMALAVLCAIVPLFFGFAPLQSFTFEGELPLIGHWEFVTSTVFDIGVYLVVIGLVLDVLRSLGAEVDRQSKDAADTEAVTVP</sequence>
<feature type="transmembrane region" description="Helical" evidence="14">
    <location>
        <begin position="1285"/>
        <end position="1307"/>
    </location>
</feature>
<protein>
    <recommendedName>
        <fullName evidence="15">HTH lacI-type domain-containing protein</fullName>
    </recommendedName>
</protein>
<evidence type="ECO:0000256" key="9">
    <source>
        <dbReference type="ARBA" id="ARBA00023027"/>
    </source>
</evidence>
<feature type="transmembrane region" description="Helical" evidence="14">
    <location>
        <begin position="591"/>
        <end position="610"/>
    </location>
</feature>
<dbReference type="Pfam" id="PF04039">
    <property type="entry name" value="MnhB"/>
    <property type="match status" value="1"/>
</dbReference>
<dbReference type="SUPFAM" id="SSF47413">
    <property type="entry name" value="lambda repressor-like DNA-binding domains"/>
    <property type="match status" value="1"/>
</dbReference>
<dbReference type="Pfam" id="PF00662">
    <property type="entry name" value="Proton_antipo_N"/>
    <property type="match status" value="1"/>
</dbReference>
<feature type="transmembrane region" description="Helical" evidence="14">
    <location>
        <begin position="954"/>
        <end position="972"/>
    </location>
</feature>
<feature type="transmembrane region" description="Helical" evidence="14">
    <location>
        <begin position="716"/>
        <end position="735"/>
    </location>
</feature>
<dbReference type="GO" id="GO:0015297">
    <property type="term" value="F:antiporter activity"/>
    <property type="evidence" value="ECO:0007669"/>
    <property type="project" value="UniProtKB-KW"/>
</dbReference>
<feature type="transmembrane region" description="Helical" evidence="14">
    <location>
        <begin position="481"/>
        <end position="503"/>
    </location>
</feature>
<feature type="transmembrane region" description="Helical" evidence="14">
    <location>
        <begin position="458"/>
        <end position="475"/>
    </location>
</feature>
<feature type="transmembrane region" description="Helical" evidence="14">
    <location>
        <begin position="380"/>
        <end position="402"/>
    </location>
</feature>
<dbReference type="InterPro" id="IPR028082">
    <property type="entry name" value="Peripla_BP_I"/>
</dbReference>
<evidence type="ECO:0000313" key="16">
    <source>
        <dbReference type="EMBL" id="KAJ1681374.1"/>
    </source>
</evidence>
<keyword evidence="2" id="KW-0813">Transport</keyword>
<dbReference type="GO" id="GO:0006811">
    <property type="term" value="P:monoatomic ion transport"/>
    <property type="evidence" value="ECO:0007669"/>
    <property type="project" value="UniProtKB-KW"/>
</dbReference>
<dbReference type="InterPro" id="IPR025383">
    <property type="entry name" value="MrpA_C/MbhD"/>
</dbReference>
<evidence type="ECO:0000256" key="3">
    <source>
        <dbReference type="ARBA" id="ARBA00022449"/>
    </source>
</evidence>
<dbReference type="NCBIfam" id="NF009284">
    <property type="entry name" value="PRK12644.1"/>
    <property type="match status" value="1"/>
</dbReference>
<keyword evidence="6" id="KW-1278">Translocase</keyword>
<keyword evidence="8" id="KW-0805">Transcription regulation</keyword>
<feature type="transmembrane region" description="Helical" evidence="14">
    <location>
        <begin position="354"/>
        <end position="373"/>
    </location>
</feature>
<feature type="transmembrane region" description="Helical" evidence="14">
    <location>
        <begin position="755"/>
        <end position="781"/>
    </location>
</feature>
<feature type="transmembrane region" description="Helical" evidence="14">
    <location>
        <begin position="1003"/>
        <end position="1022"/>
    </location>
</feature>
<feature type="transmembrane region" description="Helical" evidence="14">
    <location>
        <begin position="979"/>
        <end position="997"/>
    </location>
</feature>
<keyword evidence="11" id="KW-0238">DNA-binding</keyword>
<evidence type="ECO:0000256" key="6">
    <source>
        <dbReference type="ARBA" id="ARBA00022967"/>
    </source>
</evidence>
<evidence type="ECO:0000313" key="17">
    <source>
        <dbReference type="Proteomes" id="UP001151287"/>
    </source>
</evidence>
<feature type="transmembrane region" description="Helical" evidence="14">
    <location>
        <begin position="515"/>
        <end position="537"/>
    </location>
</feature>
<organism evidence="16 17">
    <name type="scientific">Rhynchospora breviuscula</name>
    <dbReference type="NCBI Taxonomy" id="2022672"/>
    <lineage>
        <taxon>Eukaryota</taxon>
        <taxon>Viridiplantae</taxon>
        <taxon>Streptophyta</taxon>
        <taxon>Embryophyta</taxon>
        <taxon>Tracheophyta</taxon>
        <taxon>Spermatophyta</taxon>
        <taxon>Magnoliopsida</taxon>
        <taxon>Liliopsida</taxon>
        <taxon>Poales</taxon>
        <taxon>Cyperaceae</taxon>
        <taxon>Cyperoideae</taxon>
        <taxon>Rhynchosporeae</taxon>
        <taxon>Rhynchospora</taxon>
    </lineage>
</organism>
<feature type="transmembrane region" description="Helical" evidence="14">
    <location>
        <begin position="1102"/>
        <end position="1119"/>
    </location>
</feature>
<dbReference type="InterPro" id="IPR050616">
    <property type="entry name" value="CPA3_Na-H_Antiporter_A"/>
</dbReference>
<evidence type="ECO:0000256" key="14">
    <source>
        <dbReference type="SAM" id="Phobius"/>
    </source>
</evidence>
<feature type="transmembrane region" description="Helical" evidence="14">
    <location>
        <begin position="622"/>
        <end position="640"/>
    </location>
</feature>
<evidence type="ECO:0000256" key="13">
    <source>
        <dbReference type="ARBA" id="ARBA00023163"/>
    </source>
</evidence>
<dbReference type="PANTHER" id="PTHR43373">
    <property type="entry name" value="NA(+)/H(+) ANTIPORTER SUBUNIT"/>
    <property type="match status" value="1"/>
</dbReference>
<dbReference type="InterPro" id="IPR001516">
    <property type="entry name" value="Proton_antipo_N"/>
</dbReference>
<keyword evidence="10" id="KW-0406">Ion transport</keyword>
<dbReference type="GO" id="GO:0006355">
    <property type="term" value="P:regulation of DNA-templated transcription"/>
    <property type="evidence" value="ECO:0007669"/>
    <property type="project" value="InterPro"/>
</dbReference>
<name>A0A9P9Z302_9POAL</name>
<dbReference type="GO" id="GO:0009536">
    <property type="term" value="C:plastid"/>
    <property type="evidence" value="ECO:0007669"/>
    <property type="project" value="UniProtKB-ARBA"/>
</dbReference>
<feature type="transmembrane region" description="Helical" evidence="14">
    <location>
        <begin position="428"/>
        <end position="451"/>
    </location>
</feature>
<dbReference type="EMBL" id="JAMQYH010001083">
    <property type="protein sequence ID" value="KAJ1681374.1"/>
    <property type="molecule type" value="Genomic_DNA"/>
</dbReference>
<feature type="transmembrane region" description="Helical" evidence="14">
    <location>
        <begin position="920"/>
        <end position="942"/>
    </location>
</feature>
<dbReference type="Proteomes" id="UP001151287">
    <property type="component" value="Unassembled WGS sequence"/>
</dbReference>
<keyword evidence="13" id="KW-0804">Transcription</keyword>
<dbReference type="SUPFAM" id="SSF53822">
    <property type="entry name" value="Periplasmic binding protein-like I"/>
    <property type="match status" value="1"/>
</dbReference>
<feature type="transmembrane region" description="Helical" evidence="14">
    <location>
        <begin position="859"/>
        <end position="877"/>
    </location>
</feature>
<dbReference type="Gene3D" id="3.40.50.2300">
    <property type="match status" value="2"/>
</dbReference>
<feature type="domain" description="HTH lacI-type" evidence="15">
    <location>
        <begin position="4"/>
        <end position="59"/>
    </location>
</feature>
<accession>A0A9P9Z302</accession>
<comment type="caution">
    <text evidence="16">The sequence shown here is derived from an EMBL/GenBank/DDBJ whole genome shotgun (WGS) entry which is preliminary data.</text>
</comment>
<keyword evidence="5 14" id="KW-0812">Transmembrane</keyword>
<dbReference type="InterPro" id="IPR010982">
    <property type="entry name" value="Lambda_DNA-bd_dom_sf"/>
</dbReference>
<dbReference type="GO" id="GO:0005886">
    <property type="term" value="C:plasma membrane"/>
    <property type="evidence" value="ECO:0007669"/>
    <property type="project" value="UniProtKB-SubCell"/>
</dbReference>
<feature type="transmembrane region" description="Helical" evidence="14">
    <location>
        <begin position="802"/>
        <end position="823"/>
    </location>
</feature>
<dbReference type="InterPro" id="IPR007182">
    <property type="entry name" value="MnhB"/>
</dbReference>
<feature type="transmembrane region" description="Helical" evidence="14">
    <location>
        <begin position="671"/>
        <end position="695"/>
    </location>
</feature>
<keyword evidence="9" id="KW-0520">NAD</keyword>
<dbReference type="Pfam" id="PF20501">
    <property type="entry name" value="MbhE"/>
    <property type="match status" value="1"/>
</dbReference>
<dbReference type="CDD" id="cd06279">
    <property type="entry name" value="PBP1_LacI-like"/>
    <property type="match status" value="1"/>
</dbReference>
<dbReference type="Pfam" id="PF13244">
    <property type="entry name" value="MbhD"/>
    <property type="match status" value="1"/>
</dbReference>
<dbReference type="Gene3D" id="1.10.260.40">
    <property type="entry name" value="lambda repressor-like DNA-binding domains"/>
    <property type="match status" value="1"/>
</dbReference>
<feature type="transmembrane region" description="Helical" evidence="14">
    <location>
        <begin position="1042"/>
        <end position="1062"/>
    </location>
</feature>
<keyword evidence="3" id="KW-0050">Antiport</keyword>
<evidence type="ECO:0000256" key="4">
    <source>
        <dbReference type="ARBA" id="ARBA00022475"/>
    </source>
</evidence>
<keyword evidence="17" id="KW-1185">Reference proteome</keyword>
<evidence type="ECO:0000259" key="15">
    <source>
        <dbReference type="PROSITE" id="PS50932"/>
    </source>
</evidence>
<feature type="transmembrane region" description="Helical" evidence="14">
    <location>
        <begin position="647"/>
        <end position="665"/>
    </location>
</feature>
<dbReference type="InterPro" id="IPR001750">
    <property type="entry name" value="ND/Mrp_TM"/>
</dbReference>
<dbReference type="InterPro" id="IPR000843">
    <property type="entry name" value="HTH_LacI"/>
</dbReference>
<feature type="transmembrane region" description="Helical" evidence="14">
    <location>
        <begin position="557"/>
        <end position="579"/>
    </location>
</feature>
<dbReference type="Pfam" id="PF00361">
    <property type="entry name" value="Proton_antipo_M"/>
    <property type="match status" value="1"/>
</dbReference>
<evidence type="ECO:0000256" key="12">
    <source>
        <dbReference type="ARBA" id="ARBA00023136"/>
    </source>
</evidence>
<dbReference type="PRINTS" id="PR01434">
    <property type="entry name" value="NADHDHGNASE5"/>
</dbReference>
<evidence type="ECO:0000256" key="2">
    <source>
        <dbReference type="ARBA" id="ARBA00022448"/>
    </source>
</evidence>